<dbReference type="EMBL" id="JBBMEX010000009">
    <property type="protein sequence ID" value="MEQ2558124.1"/>
    <property type="molecule type" value="Genomic_DNA"/>
</dbReference>
<dbReference type="Gene3D" id="1.20.120.340">
    <property type="entry name" value="Flagellar protein FliS"/>
    <property type="match status" value="1"/>
</dbReference>
<gene>
    <name evidence="7" type="primary">fliS</name>
    <name evidence="7" type="ORF">WMO43_09615</name>
</gene>
<name>A0ABV1HEH5_9FIRM</name>
<proteinExistence type="inferred from homology"/>
<dbReference type="RefSeq" id="WP_177962131.1">
    <property type="nucleotide sequence ID" value="NZ_JBBMEX010000009.1"/>
</dbReference>
<keyword evidence="8" id="KW-1185">Reference proteome</keyword>
<evidence type="ECO:0000256" key="5">
    <source>
        <dbReference type="ARBA" id="ARBA00023186"/>
    </source>
</evidence>
<evidence type="ECO:0000256" key="1">
    <source>
        <dbReference type="ARBA" id="ARBA00004514"/>
    </source>
</evidence>
<keyword evidence="7" id="KW-0282">Flagellum</keyword>
<evidence type="ECO:0000256" key="4">
    <source>
        <dbReference type="ARBA" id="ARBA00022795"/>
    </source>
</evidence>
<keyword evidence="7" id="KW-0966">Cell projection</keyword>
<dbReference type="SUPFAM" id="SSF101116">
    <property type="entry name" value="Flagellar export chaperone FliS"/>
    <property type="match status" value="1"/>
</dbReference>
<dbReference type="InterPro" id="IPR003713">
    <property type="entry name" value="FliS"/>
</dbReference>
<evidence type="ECO:0000313" key="7">
    <source>
        <dbReference type="EMBL" id="MEQ2558124.1"/>
    </source>
</evidence>
<evidence type="ECO:0000256" key="2">
    <source>
        <dbReference type="ARBA" id="ARBA00008787"/>
    </source>
</evidence>
<sequence>MAPNNAYQAYNNSKIMTASPAELTLMLYEGAIKFCNIAIMGVEEKNVEKAHTNIMKVERIIEEFQATLDHKYAIAEDFDNVYKYLQERLAEANMKKDKEILEEILTHLRTMRDTWKEVMRLNKLARAN</sequence>
<dbReference type="CDD" id="cd16098">
    <property type="entry name" value="FliS"/>
    <property type="match status" value="1"/>
</dbReference>
<reference evidence="7 8" key="1">
    <citation type="submission" date="2024-03" db="EMBL/GenBank/DDBJ databases">
        <title>Human intestinal bacterial collection.</title>
        <authorList>
            <person name="Pauvert C."/>
            <person name="Hitch T.C.A."/>
            <person name="Clavel T."/>
        </authorList>
    </citation>
    <scope>NUCLEOTIDE SEQUENCE [LARGE SCALE GENOMIC DNA]</scope>
    <source>
        <strain evidence="7 8">CLA-AA-H185</strain>
    </source>
</reference>
<dbReference type="Pfam" id="PF02561">
    <property type="entry name" value="FliS"/>
    <property type="match status" value="1"/>
</dbReference>
<keyword evidence="5" id="KW-0143">Chaperone</keyword>
<evidence type="ECO:0000256" key="6">
    <source>
        <dbReference type="PIRNR" id="PIRNR039090"/>
    </source>
</evidence>
<keyword evidence="3 6" id="KW-0963">Cytoplasm</keyword>
<evidence type="ECO:0000313" key="8">
    <source>
        <dbReference type="Proteomes" id="UP001454489"/>
    </source>
</evidence>
<comment type="similarity">
    <text evidence="2 6">Belongs to the FliS family.</text>
</comment>
<keyword evidence="4 6" id="KW-1005">Bacterial flagellum biogenesis</keyword>
<comment type="subcellular location">
    <subcellularLocation>
        <location evidence="1 6">Cytoplasm</location>
        <location evidence="1 6">Cytosol</location>
    </subcellularLocation>
</comment>
<dbReference type="InterPro" id="IPR036584">
    <property type="entry name" value="FliS_sf"/>
</dbReference>
<keyword evidence="7" id="KW-0969">Cilium</keyword>
<dbReference type="PIRSF" id="PIRSF039090">
    <property type="entry name" value="Flis"/>
    <property type="match status" value="1"/>
</dbReference>
<evidence type="ECO:0000256" key="3">
    <source>
        <dbReference type="ARBA" id="ARBA00022490"/>
    </source>
</evidence>
<dbReference type="PANTHER" id="PTHR34773">
    <property type="entry name" value="FLAGELLAR SECRETION CHAPERONE FLIS"/>
    <property type="match status" value="1"/>
</dbReference>
<organism evidence="7 8">
    <name type="scientific">Maccoyibacter intestinihominis</name>
    <dbReference type="NCBI Taxonomy" id="3133499"/>
    <lineage>
        <taxon>Bacteria</taxon>
        <taxon>Bacillati</taxon>
        <taxon>Bacillota</taxon>
        <taxon>Clostridia</taxon>
        <taxon>Lachnospirales</taxon>
        <taxon>Lachnospiraceae</taxon>
        <taxon>Maccoyibacter</taxon>
    </lineage>
</organism>
<protein>
    <recommendedName>
        <fullName evidence="6">Flagellar secretion chaperone FliS</fullName>
    </recommendedName>
</protein>
<accession>A0ABV1HEH5</accession>
<dbReference type="NCBIfam" id="TIGR00208">
    <property type="entry name" value="fliS"/>
    <property type="match status" value="1"/>
</dbReference>
<comment type="caution">
    <text evidence="7">The sequence shown here is derived from an EMBL/GenBank/DDBJ whole genome shotgun (WGS) entry which is preliminary data.</text>
</comment>
<dbReference type="PANTHER" id="PTHR34773:SF1">
    <property type="entry name" value="FLAGELLAR SECRETION CHAPERONE FLIS"/>
    <property type="match status" value="1"/>
</dbReference>
<dbReference type="Proteomes" id="UP001454489">
    <property type="component" value="Unassembled WGS sequence"/>
</dbReference>